<evidence type="ECO:0000313" key="3">
    <source>
        <dbReference type="Proteomes" id="UP001259982"/>
    </source>
</evidence>
<comment type="caution">
    <text evidence="2">The sequence shown here is derived from an EMBL/GenBank/DDBJ whole genome shotgun (WGS) entry which is preliminary data.</text>
</comment>
<keyword evidence="3" id="KW-1185">Reference proteome</keyword>
<dbReference type="Proteomes" id="UP001259982">
    <property type="component" value="Unassembled WGS sequence"/>
</dbReference>
<organism evidence="2 3">
    <name type="scientific">Spectribacter acetivorans</name>
    <dbReference type="NCBI Taxonomy" id="3075603"/>
    <lineage>
        <taxon>Bacteria</taxon>
        <taxon>Pseudomonadati</taxon>
        <taxon>Pseudomonadota</taxon>
        <taxon>Gammaproteobacteria</taxon>
        <taxon>Salinisphaerales</taxon>
        <taxon>Salinisphaeraceae</taxon>
        <taxon>Spectribacter</taxon>
    </lineage>
</organism>
<evidence type="ECO:0000256" key="1">
    <source>
        <dbReference type="SAM" id="SignalP"/>
    </source>
</evidence>
<protein>
    <submittedName>
        <fullName evidence="2">Uncharacterized protein</fullName>
    </submittedName>
</protein>
<feature type="signal peptide" evidence="1">
    <location>
        <begin position="1"/>
        <end position="24"/>
    </location>
</feature>
<dbReference type="EMBL" id="JAVRHY010000003">
    <property type="protein sequence ID" value="MDT0617780.1"/>
    <property type="molecule type" value="Genomic_DNA"/>
</dbReference>
<name>A0ABU3B6V3_9GAMM</name>
<proteinExistence type="predicted"/>
<evidence type="ECO:0000313" key="2">
    <source>
        <dbReference type="EMBL" id="MDT0617780.1"/>
    </source>
</evidence>
<dbReference type="RefSeq" id="WP_311657679.1">
    <property type="nucleotide sequence ID" value="NZ_JAVRHY010000003.1"/>
</dbReference>
<accession>A0ABU3B6V3</accession>
<reference evidence="2 3" key="1">
    <citation type="submission" date="2023-09" db="EMBL/GenBank/DDBJ databases">
        <authorList>
            <person name="Rey-Velasco X."/>
        </authorList>
    </citation>
    <scope>NUCLEOTIDE SEQUENCE [LARGE SCALE GENOMIC DNA]</scope>
    <source>
        <strain evidence="2 3">P385</strain>
    </source>
</reference>
<keyword evidence="1" id="KW-0732">Signal</keyword>
<dbReference type="PROSITE" id="PS51257">
    <property type="entry name" value="PROKAR_LIPOPROTEIN"/>
    <property type="match status" value="1"/>
</dbReference>
<feature type="chain" id="PRO_5047336886" evidence="1">
    <location>
        <begin position="25"/>
        <end position="140"/>
    </location>
</feature>
<sequence>MSTPIRFAGLIMLGLIAGCGDASAPLPAYDSRTAFILAGLEVPPEHRDFLFFDLDPAEGEAAAENLANGLREAASGDEYLVVLGPDAAFNRTTLNAALARQSGRSLAGMTLVYLGPAAHRDSVGNHLAGRELSLRYVVYP</sequence>
<gene>
    <name evidence="2" type="ORF">RM531_04785</name>
</gene>